<gene>
    <name evidence="3" type="primary">porV</name>
    <name evidence="3" type="ORF">ACFSR6_07625</name>
</gene>
<keyword evidence="4" id="KW-1185">Reference proteome</keyword>
<dbReference type="NCBIfam" id="NF033709">
    <property type="entry name" value="PorV_fam"/>
    <property type="match status" value="1"/>
</dbReference>
<evidence type="ECO:0000256" key="1">
    <source>
        <dbReference type="SAM" id="SignalP"/>
    </source>
</evidence>
<dbReference type="InterPro" id="IPR047799">
    <property type="entry name" value="T9SS_OM_PorV"/>
</dbReference>
<feature type="chain" id="PRO_5046047870" evidence="1">
    <location>
        <begin position="30"/>
        <end position="390"/>
    </location>
</feature>
<feature type="signal peptide" evidence="1">
    <location>
        <begin position="1"/>
        <end position="29"/>
    </location>
</feature>
<dbReference type="NCBIfam" id="NF033710">
    <property type="entry name" value="T9SS_OM_PorV"/>
    <property type="match status" value="1"/>
</dbReference>
<comment type="caution">
    <text evidence="3">The sequence shown here is derived from an EMBL/GenBank/DDBJ whole genome shotgun (WGS) entry which is preliminary data.</text>
</comment>
<evidence type="ECO:0000259" key="2">
    <source>
        <dbReference type="Pfam" id="PF19572"/>
    </source>
</evidence>
<proteinExistence type="predicted"/>
<protein>
    <submittedName>
        <fullName evidence="3">Type IX secretion system outer membrane channel protein PorV</fullName>
    </submittedName>
</protein>
<evidence type="ECO:0000313" key="4">
    <source>
        <dbReference type="Proteomes" id="UP001597461"/>
    </source>
</evidence>
<keyword evidence="1" id="KW-0732">Signal</keyword>
<accession>A0ABW5MGL5</accession>
<organism evidence="3 4">
    <name type="scientific">Pedobacter vanadiisoli</name>
    <dbReference type="NCBI Taxonomy" id="1761975"/>
    <lineage>
        <taxon>Bacteria</taxon>
        <taxon>Pseudomonadati</taxon>
        <taxon>Bacteroidota</taxon>
        <taxon>Sphingobacteriia</taxon>
        <taxon>Sphingobacteriales</taxon>
        <taxon>Sphingobacteriaceae</taxon>
        <taxon>Pedobacter</taxon>
    </lineage>
</organism>
<feature type="domain" description="Type IX secretion system protein PorV" evidence="2">
    <location>
        <begin position="41"/>
        <end position="274"/>
    </location>
</feature>
<dbReference type="Pfam" id="PF19572">
    <property type="entry name" value="PorV"/>
    <property type="match status" value="1"/>
</dbReference>
<name>A0ABW5MGL5_9SPHI</name>
<dbReference type="Gene3D" id="2.40.160.60">
    <property type="entry name" value="Outer membrane protein transport protein (OMPP1/FadL/TodX)"/>
    <property type="match status" value="1"/>
</dbReference>
<sequence>MKINLSVKPIKYWLAIILTASLYSSNAQSIGGIQTDASRLSNIYTAVPFLLITPQPRSAAMGNAGVALDADANASTINTSALAFLPEGDIGASFSYSPWLRQLASGMSISLLTGYYRLNERNTVSASLRYFSIGNVNFSDDNFQDLGVYNPSEFAFDIGYALKLGPGFALGGNLRYISSNLIGGGAVNNVRAGKAVAVDVSALEKSEIQLGGTPAILSFGIGLSNIGTKMIYGNSLKSYFLPANFKIGSALKMGEGTTKVTFALDFNKLMAPTQPIYDADGNIVKGKDPDRSVPAGIIGSFSDAPGGFREELQEVGISAGTEVSFKDALYLRTGYLYQNPQKADNSYFTLGLGVRYSSLAFDFSYLIGSGQSPLRNTLRFGLQAHFGKIR</sequence>
<dbReference type="Proteomes" id="UP001597461">
    <property type="component" value="Unassembled WGS sequence"/>
</dbReference>
<reference evidence="4" key="1">
    <citation type="journal article" date="2019" name="Int. J. Syst. Evol. Microbiol.">
        <title>The Global Catalogue of Microorganisms (GCM) 10K type strain sequencing project: providing services to taxonomists for standard genome sequencing and annotation.</title>
        <authorList>
            <consortium name="The Broad Institute Genomics Platform"/>
            <consortium name="The Broad Institute Genome Sequencing Center for Infectious Disease"/>
            <person name="Wu L."/>
            <person name="Ma J."/>
        </authorList>
    </citation>
    <scope>NUCLEOTIDE SEQUENCE [LARGE SCALE GENOMIC DNA]</scope>
    <source>
        <strain evidence="4">KCTC 42866</strain>
    </source>
</reference>
<evidence type="ECO:0000313" key="3">
    <source>
        <dbReference type="EMBL" id="MFD2582352.1"/>
    </source>
</evidence>
<dbReference type="InterPro" id="IPR045741">
    <property type="entry name" value="PorV"/>
</dbReference>
<dbReference type="EMBL" id="JBHULL010000007">
    <property type="protein sequence ID" value="MFD2582352.1"/>
    <property type="molecule type" value="Genomic_DNA"/>
</dbReference>
<dbReference type="RefSeq" id="WP_379077136.1">
    <property type="nucleotide sequence ID" value="NZ_JBHULL010000007.1"/>
</dbReference>